<evidence type="ECO:0000256" key="1">
    <source>
        <dbReference type="SAM" id="MobiDB-lite"/>
    </source>
</evidence>
<protein>
    <submittedName>
        <fullName evidence="2">Uncharacterized protein</fullName>
    </submittedName>
</protein>
<feature type="region of interest" description="Disordered" evidence="1">
    <location>
        <begin position="55"/>
        <end position="102"/>
    </location>
</feature>
<organism evidence="2 3">
    <name type="scientific">Rubroshorea leprosula</name>
    <dbReference type="NCBI Taxonomy" id="152421"/>
    <lineage>
        <taxon>Eukaryota</taxon>
        <taxon>Viridiplantae</taxon>
        <taxon>Streptophyta</taxon>
        <taxon>Embryophyta</taxon>
        <taxon>Tracheophyta</taxon>
        <taxon>Spermatophyta</taxon>
        <taxon>Magnoliopsida</taxon>
        <taxon>eudicotyledons</taxon>
        <taxon>Gunneridae</taxon>
        <taxon>Pentapetalae</taxon>
        <taxon>rosids</taxon>
        <taxon>malvids</taxon>
        <taxon>Malvales</taxon>
        <taxon>Dipterocarpaceae</taxon>
        <taxon>Rubroshorea</taxon>
    </lineage>
</organism>
<evidence type="ECO:0000313" key="2">
    <source>
        <dbReference type="EMBL" id="GKV39824.1"/>
    </source>
</evidence>
<comment type="caution">
    <text evidence="2">The sequence shown here is derived from an EMBL/GenBank/DDBJ whole genome shotgun (WGS) entry which is preliminary data.</text>
</comment>
<evidence type="ECO:0000313" key="3">
    <source>
        <dbReference type="Proteomes" id="UP001054252"/>
    </source>
</evidence>
<proteinExistence type="predicted"/>
<reference evidence="2 3" key="1">
    <citation type="journal article" date="2021" name="Commun. Biol.">
        <title>The genome of Shorea leprosula (Dipterocarpaceae) highlights the ecological relevance of drought in aseasonal tropical rainforests.</title>
        <authorList>
            <person name="Ng K.K.S."/>
            <person name="Kobayashi M.J."/>
            <person name="Fawcett J.A."/>
            <person name="Hatakeyama M."/>
            <person name="Paape T."/>
            <person name="Ng C.H."/>
            <person name="Ang C.C."/>
            <person name="Tnah L.H."/>
            <person name="Lee C.T."/>
            <person name="Nishiyama T."/>
            <person name="Sese J."/>
            <person name="O'Brien M.J."/>
            <person name="Copetti D."/>
            <person name="Mohd Noor M.I."/>
            <person name="Ong R.C."/>
            <person name="Putra M."/>
            <person name="Sireger I.Z."/>
            <person name="Indrioko S."/>
            <person name="Kosugi Y."/>
            <person name="Izuno A."/>
            <person name="Isagi Y."/>
            <person name="Lee S.L."/>
            <person name="Shimizu K.K."/>
        </authorList>
    </citation>
    <scope>NUCLEOTIDE SEQUENCE [LARGE SCALE GENOMIC DNA]</scope>
    <source>
        <strain evidence="2">214</strain>
    </source>
</reference>
<name>A0AAV5LRR5_9ROSI</name>
<feature type="compositionally biased region" description="Low complexity" evidence="1">
    <location>
        <begin position="55"/>
        <end position="66"/>
    </location>
</feature>
<sequence length="102" mass="11732">MERPMPQNNLSPTHLFPLPSVFFSSSRRSRPSLSCCRWFFLNRPIANFLFIQSPSPLSRPSPSSSFSDHHHHRHHRPSPPSSASPSFADTFISDHHTQKKKK</sequence>
<keyword evidence="3" id="KW-1185">Reference proteome</keyword>
<dbReference type="Proteomes" id="UP001054252">
    <property type="component" value="Unassembled WGS sequence"/>
</dbReference>
<gene>
    <name evidence="2" type="ORF">SLEP1_g47540</name>
</gene>
<dbReference type="AlphaFoldDB" id="A0AAV5LRR5"/>
<dbReference type="EMBL" id="BPVZ01000137">
    <property type="protein sequence ID" value="GKV39824.1"/>
    <property type="molecule type" value="Genomic_DNA"/>
</dbReference>
<accession>A0AAV5LRR5</accession>